<dbReference type="OrthoDB" id="6379319at2759"/>
<comment type="caution">
    <text evidence="1">The sequence shown here is derived from an EMBL/GenBank/DDBJ whole genome shotgun (WGS) entry which is preliminary data.</text>
</comment>
<sequence length="229" mass="25113">MCDTLGKQYSYLCPNMTVFNQRFMVCDHWHYVNCSNSNAYYNLNARMAGGGKKVPTPGRRGSFVDNMEENDIDDADGIWSPFWIWVDTSVTSTCRSWGNTTGDRIPSVGLGNFTSAFLAKDPNSAKLDIPESSTEAPLQDHHNMTMIFPDAKQVNFTQLFGGLIVNPNCPECHPAFLTPGKCTPIEEAGIRGQETGVGRGGCRGVSGLELFRVKATGGRWRDTVGSDVT</sequence>
<name>A0A6A0H9B9_HYAAZ</name>
<reference evidence="1" key="3">
    <citation type="submission" date="2019-06" db="EMBL/GenBank/DDBJ databases">
        <authorList>
            <person name="Poynton C."/>
            <person name="Hasenbein S."/>
            <person name="Benoit J.B."/>
            <person name="Sepulveda M.S."/>
            <person name="Poelchau M.F."/>
            <person name="Murali S.C."/>
            <person name="Chen S."/>
            <person name="Glastad K.M."/>
            <person name="Werren J.H."/>
            <person name="Vineis J.H."/>
            <person name="Bowen J.L."/>
            <person name="Friedrich M."/>
            <person name="Jones J."/>
            <person name="Robertson H.M."/>
            <person name="Feyereisen R."/>
            <person name="Mechler-Hickson A."/>
            <person name="Mathers N."/>
            <person name="Lee C.E."/>
            <person name="Colbourne J.K."/>
            <person name="Biales A."/>
            <person name="Johnston J.S."/>
            <person name="Wellborn G.A."/>
            <person name="Rosendale A.J."/>
            <person name="Cridge A.G."/>
            <person name="Munoz-Torres M.C."/>
            <person name="Bain P.A."/>
            <person name="Manny A.R."/>
            <person name="Major K.M."/>
            <person name="Lambert F.N."/>
            <person name="Vulpe C.D."/>
            <person name="Tuck P."/>
            <person name="Blalock B.J."/>
            <person name="Lin Y.-Y."/>
            <person name="Smith M.E."/>
            <person name="Ochoa-Acuna H."/>
            <person name="Chen M.-J.M."/>
            <person name="Childers C.P."/>
            <person name="Qu J."/>
            <person name="Dugan S."/>
            <person name="Lee S.L."/>
            <person name="Chao H."/>
            <person name="Dinh H."/>
            <person name="Han Y."/>
            <person name="Doddapaneni H."/>
            <person name="Worley K.C."/>
            <person name="Muzny D.M."/>
            <person name="Gibbs R.A."/>
            <person name="Richards S."/>
        </authorList>
    </citation>
    <scope>NUCLEOTIDE SEQUENCE</scope>
    <source>
        <strain evidence="1">HAZT.00-mixed</strain>
        <tissue evidence="1">Whole organism</tissue>
    </source>
</reference>
<dbReference type="Gene3D" id="2.170.140.10">
    <property type="entry name" value="Chitin binding domain"/>
    <property type="match status" value="1"/>
</dbReference>
<dbReference type="AlphaFoldDB" id="A0A6A0H9B9"/>
<evidence type="ECO:0008006" key="2">
    <source>
        <dbReference type="Google" id="ProtNLM"/>
    </source>
</evidence>
<gene>
    <name evidence="1" type="ORF">HAZT_HAZT003841</name>
</gene>
<evidence type="ECO:0000313" key="1">
    <source>
        <dbReference type="EMBL" id="KAA0202360.1"/>
    </source>
</evidence>
<reference evidence="1" key="2">
    <citation type="journal article" date="2018" name="Environ. Sci. Technol.">
        <title>The Toxicogenome of Hyalella azteca: A Model for Sediment Ecotoxicology and Evolutionary Toxicology.</title>
        <authorList>
            <person name="Poynton H.C."/>
            <person name="Hasenbein S."/>
            <person name="Benoit J.B."/>
            <person name="Sepulveda M.S."/>
            <person name="Poelchau M.F."/>
            <person name="Hughes D.S.T."/>
            <person name="Murali S.C."/>
            <person name="Chen S."/>
            <person name="Glastad K.M."/>
            <person name="Goodisman M.A.D."/>
            <person name="Werren J.H."/>
            <person name="Vineis J.H."/>
            <person name="Bowen J.L."/>
            <person name="Friedrich M."/>
            <person name="Jones J."/>
            <person name="Robertson H.M."/>
            <person name="Feyereisen R."/>
            <person name="Mechler-Hickson A."/>
            <person name="Mathers N."/>
            <person name="Lee C.E."/>
            <person name="Colbourne J.K."/>
            <person name="Biales A."/>
            <person name="Johnston J.S."/>
            <person name="Wellborn G.A."/>
            <person name="Rosendale A.J."/>
            <person name="Cridge A.G."/>
            <person name="Munoz-Torres M.C."/>
            <person name="Bain P.A."/>
            <person name="Manny A.R."/>
            <person name="Major K.M."/>
            <person name="Lambert F.N."/>
            <person name="Vulpe C.D."/>
            <person name="Tuck P."/>
            <person name="Blalock B.J."/>
            <person name="Lin Y.Y."/>
            <person name="Smith M.E."/>
            <person name="Ochoa-Acuna H."/>
            <person name="Chen M.M."/>
            <person name="Childers C.P."/>
            <person name="Qu J."/>
            <person name="Dugan S."/>
            <person name="Lee S.L."/>
            <person name="Chao H."/>
            <person name="Dinh H."/>
            <person name="Han Y."/>
            <person name="Doddapaneni H."/>
            <person name="Worley K.C."/>
            <person name="Muzny D.M."/>
            <person name="Gibbs R.A."/>
            <person name="Richards S."/>
        </authorList>
    </citation>
    <scope>NUCLEOTIDE SEQUENCE</scope>
    <source>
        <strain evidence="1">HAZT.00-mixed</strain>
        <tissue evidence="1">Whole organism</tissue>
    </source>
</reference>
<dbReference type="PANTHER" id="PTHR22933:SF44">
    <property type="entry name" value="RE15157P"/>
    <property type="match status" value="1"/>
</dbReference>
<dbReference type="PANTHER" id="PTHR22933">
    <property type="entry name" value="FI18007P1-RELATED"/>
    <property type="match status" value="1"/>
</dbReference>
<proteinExistence type="predicted"/>
<dbReference type="InterPro" id="IPR052976">
    <property type="entry name" value="Scoloptoxin-like"/>
</dbReference>
<dbReference type="Proteomes" id="UP000711488">
    <property type="component" value="Unassembled WGS sequence"/>
</dbReference>
<accession>A0A6A0H9B9</accession>
<reference evidence="1" key="1">
    <citation type="submission" date="2014-08" db="EMBL/GenBank/DDBJ databases">
        <authorList>
            <person name="Murali S."/>
            <person name="Richards S."/>
            <person name="Bandaranaike D."/>
            <person name="Bellair M."/>
            <person name="Blankenburg K."/>
            <person name="Chao H."/>
            <person name="Dinh H."/>
            <person name="Doddapaneni H."/>
            <person name="Dugan-Rocha S."/>
            <person name="Elkadiri S."/>
            <person name="Gnanaolivu R."/>
            <person name="Hughes D."/>
            <person name="Lee S."/>
            <person name="Li M."/>
            <person name="Ming W."/>
            <person name="Munidasa M."/>
            <person name="Muniz J."/>
            <person name="Nguyen L."/>
            <person name="Osuji N."/>
            <person name="Pu L.-L."/>
            <person name="Puazo M."/>
            <person name="Skinner E."/>
            <person name="Qu C."/>
            <person name="Quiroz J."/>
            <person name="Raj R."/>
            <person name="Weissenberger G."/>
            <person name="Xin Y."/>
            <person name="Zou X."/>
            <person name="Han Y."/>
            <person name="Worley K."/>
            <person name="Muzny D."/>
            <person name="Gibbs R."/>
        </authorList>
    </citation>
    <scope>NUCLEOTIDE SEQUENCE</scope>
    <source>
        <strain evidence="1">HAZT.00-mixed</strain>
        <tissue evidence="1">Whole organism</tissue>
    </source>
</reference>
<dbReference type="EMBL" id="JQDR03003759">
    <property type="protein sequence ID" value="KAA0202360.1"/>
    <property type="molecule type" value="Genomic_DNA"/>
</dbReference>
<protein>
    <recommendedName>
        <fullName evidence="2">Chitin-binding type-2 domain-containing protein</fullName>
    </recommendedName>
</protein>
<organism evidence="1">
    <name type="scientific">Hyalella azteca</name>
    <name type="common">Amphipod</name>
    <dbReference type="NCBI Taxonomy" id="294128"/>
    <lineage>
        <taxon>Eukaryota</taxon>
        <taxon>Metazoa</taxon>
        <taxon>Ecdysozoa</taxon>
        <taxon>Arthropoda</taxon>
        <taxon>Crustacea</taxon>
        <taxon>Multicrustacea</taxon>
        <taxon>Malacostraca</taxon>
        <taxon>Eumalacostraca</taxon>
        <taxon>Peracarida</taxon>
        <taxon>Amphipoda</taxon>
        <taxon>Senticaudata</taxon>
        <taxon>Talitrida</taxon>
        <taxon>Talitroidea</taxon>
        <taxon>Hyalellidae</taxon>
        <taxon>Hyalella</taxon>
    </lineage>
</organism>